<reference evidence="1" key="1">
    <citation type="journal article" date="2021" name="Proc. Natl. Acad. Sci. U.S.A.">
        <title>A Catalog of Tens of Thousands of Viruses from Human Metagenomes Reveals Hidden Associations with Chronic Diseases.</title>
        <authorList>
            <person name="Tisza M.J."/>
            <person name="Buck C.B."/>
        </authorList>
    </citation>
    <scope>NUCLEOTIDE SEQUENCE</scope>
    <source>
        <strain evidence="1">CtqPn17</strain>
    </source>
</reference>
<name>A0A8S5QE98_9CAUD</name>
<protein>
    <submittedName>
        <fullName evidence="1">Uncharacterized protein</fullName>
    </submittedName>
</protein>
<accession>A0A8S5QE98</accession>
<evidence type="ECO:0000313" key="1">
    <source>
        <dbReference type="EMBL" id="DAE17614.1"/>
    </source>
</evidence>
<organism evidence="1">
    <name type="scientific">Caudovirales sp. ctqPn17</name>
    <dbReference type="NCBI Taxonomy" id="2825772"/>
    <lineage>
        <taxon>Viruses</taxon>
        <taxon>Duplodnaviria</taxon>
        <taxon>Heunggongvirae</taxon>
        <taxon>Uroviricota</taxon>
        <taxon>Caudoviricetes</taxon>
    </lineage>
</organism>
<sequence>MDIQQTYQDFFTQYGQPSEEANKELRIWLRRPDTLDKIEDVTKSDEYAAEYIKKLEEYMAILKIYRQELCKQYNQLATAATAPGIRLERERRYYEKKVRYRITWYTHYIDSGKDVDNEYKLFAGTDRHLAVKEYKEYVKAHPGIIATMSIEKPKWER</sequence>
<dbReference type="EMBL" id="BK015642">
    <property type="protein sequence ID" value="DAE17614.1"/>
    <property type="molecule type" value="Genomic_DNA"/>
</dbReference>
<proteinExistence type="predicted"/>